<evidence type="ECO:0000313" key="9">
    <source>
        <dbReference type="EMBL" id="UVI28329.1"/>
    </source>
</evidence>
<sequence>MHRRRGQISIWLAFSIMLLSGGLVSHVQAIPILLGVAGRDAWVAVLVGTPLFLLWVLLFFYILKQIQGQRLPDWIAREYGVVVSWIFRIGAVLLLFTMGTYTLEDTTTWAVVTYMQQTPLSVIVVVGVLVSALAAGKGLQSIAMTSSILLPVVIVLGYFVMSANTKYKNYHVLFPVLENGWMPVLQGAFYSVAGLIEIWVLMLYQHHLKKKLRWWQMFLLGLFLVMMTIGPTIGAITEFGPMEAAKQRNTAFEQWKILRLGQLFQHVDFLSIYQWLCGAFARVSLSLYLITDLLNVRKPSKRYWTILTISAAMSIIAIQPWSDSQRLAFMTYIQFPASFIFIMVTTLLLALAVLIKQLKQRTNKEAASNESAG</sequence>
<evidence type="ECO:0000256" key="2">
    <source>
        <dbReference type="ARBA" id="ARBA00007998"/>
    </source>
</evidence>
<evidence type="ECO:0000256" key="4">
    <source>
        <dbReference type="ARBA" id="ARBA00022544"/>
    </source>
</evidence>
<feature type="transmembrane region" description="Helical" evidence="8">
    <location>
        <begin position="214"/>
        <end position="236"/>
    </location>
</feature>
<evidence type="ECO:0000256" key="6">
    <source>
        <dbReference type="ARBA" id="ARBA00022989"/>
    </source>
</evidence>
<keyword evidence="10" id="KW-1185">Reference proteome</keyword>
<keyword evidence="7 8" id="KW-0472">Membrane</keyword>
<dbReference type="InterPro" id="IPR004761">
    <property type="entry name" value="Spore_GerAB"/>
</dbReference>
<feature type="transmembrane region" description="Helical" evidence="8">
    <location>
        <begin position="41"/>
        <end position="63"/>
    </location>
</feature>
<dbReference type="Proteomes" id="UP001057877">
    <property type="component" value="Chromosome"/>
</dbReference>
<feature type="transmembrane region" description="Helical" evidence="8">
    <location>
        <begin position="142"/>
        <end position="161"/>
    </location>
</feature>
<comment type="similarity">
    <text evidence="2">Belongs to the amino acid-polyamine-organocation (APC) superfamily. Spore germination protein (SGP) (TC 2.A.3.9) family.</text>
</comment>
<keyword evidence="4" id="KW-0309">Germination</keyword>
<evidence type="ECO:0000256" key="1">
    <source>
        <dbReference type="ARBA" id="ARBA00004141"/>
    </source>
</evidence>
<evidence type="ECO:0000256" key="8">
    <source>
        <dbReference type="SAM" id="Phobius"/>
    </source>
</evidence>
<feature type="transmembrane region" description="Helical" evidence="8">
    <location>
        <begin position="75"/>
        <end position="98"/>
    </location>
</feature>
<comment type="subcellular location">
    <subcellularLocation>
        <location evidence="1">Membrane</location>
        <topology evidence="1">Multi-pass membrane protein</topology>
    </subcellularLocation>
</comment>
<keyword evidence="5 8" id="KW-0812">Transmembrane</keyword>
<feature type="transmembrane region" description="Helical" evidence="8">
    <location>
        <begin position="272"/>
        <end position="291"/>
    </location>
</feature>
<name>A0ABY5S350_9BACL</name>
<dbReference type="PANTHER" id="PTHR34975">
    <property type="entry name" value="SPORE GERMINATION PROTEIN A2"/>
    <property type="match status" value="1"/>
</dbReference>
<feature type="transmembrane region" description="Helical" evidence="8">
    <location>
        <begin position="12"/>
        <end position="35"/>
    </location>
</feature>
<feature type="transmembrane region" description="Helical" evidence="8">
    <location>
        <begin position="303"/>
        <end position="321"/>
    </location>
</feature>
<evidence type="ECO:0000313" key="10">
    <source>
        <dbReference type="Proteomes" id="UP001057877"/>
    </source>
</evidence>
<feature type="transmembrane region" description="Helical" evidence="8">
    <location>
        <begin position="118"/>
        <end position="135"/>
    </location>
</feature>
<organism evidence="9 10">
    <name type="scientific">Paenibacillus spongiae</name>
    <dbReference type="NCBI Taxonomy" id="2909671"/>
    <lineage>
        <taxon>Bacteria</taxon>
        <taxon>Bacillati</taxon>
        <taxon>Bacillota</taxon>
        <taxon>Bacilli</taxon>
        <taxon>Bacillales</taxon>
        <taxon>Paenibacillaceae</taxon>
        <taxon>Paenibacillus</taxon>
    </lineage>
</organism>
<dbReference type="RefSeq" id="WP_258384417.1">
    <property type="nucleotide sequence ID" value="NZ_CP091430.1"/>
</dbReference>
<reference evidence="9" key="1">
    <citation type="submission" date="2022-01" db="EMBL/GenBank/DDBJ databases">
        <title>Paenibacillus spongiae sp. nov., isolated from marine sponge.</title>
        <authorList>
            <person name="Li Z."/>
            <person name="Zhang M."/>
        </authorList>
    </citation>
    <scope>NUCLEOTIDE SEQUENCE</scope>
    <source>
        <strain evidence="9">PHS-Z3</strain>
    </source>
</reference>
<keyword evidence="3" id="KW-0813">Transport</keyword>
<keyword evidence="6 8" id="KW-1133">Transmembrane helix</keyword>
<evidence type="ECO:0000256" key="5">
    <source>
        <dbReference type="ARBA" id="ARBA00022692"/>
    </source>
</evidence>
<feature type="transmembrane region" description="Helical" evidence="8">
    <location>
        <begin position="181"/>
        <end position="202"/>
    </location>
</feature>
<dbReference type="PANTHER" id="PTHR34975:SF2">
    <property type="entry name" value="SPORE GERMINATION PROTEIN A2"/>
    <property type="match status" value="1"/>
</dbReference>
<protein>
    <submittedName>
        <fullName evidence="9">Endospore germination permease</fullName>
    </submittedName>
</protein>
<gene>
    <name evidence="9" type="ORF">L1F29_23145</name>
</gene>
<feature type="transmembrane region" description="Helical" evidence="8">
    <location>
        <begin position="333"/>
        <end position="355"/>
    </location>
</feature>
<dbReference type="EMBL" id="CP091430">
    <property type="protein sequence ID" value="UVI28329.1"/>
    <property type="molecule type" value="Genomic_DNA"/>
</dbReference>
<dbReference type="Pfam" id="PF03845">
    <property type="entry name" value="Spore_permease"/>
    <property type="match status" value="1"/>
</dbReference>
<accession>A0ABY5S350</accession>
<evidence type="ECO:0000256" key="7">
    <source>
        <dbReference type="ARBA" id="ARBA00023136"/>
    </source>
</evidence>
<proteinExistence type="inferred from homology"/>
<dbReference type="NCBIfam" id="TIGR00912">
    <property type="entry name" value="2A0309"/>
    <property type="match status" value="1"/>
</dbReference>
<evidence type="ECO:0000256" key="3">
    <source>
        <dbReference type="ARBA" id="ARBA00022448"/>
    </source>
</evidence>